<evidence type="ECO:0008006" key="5">
    <source>
        <dbReference type="Google" id="ProtNLM"/>
    </source>
</evidence>
<dbReference type="EMBL" id="JBBPBN010000353">
    <property type="protein sequence ID" value="KAK8488344.1"/>
    <property type="molecule type" value="Genomic_DNA"/>
</dbReference>
<accession>A0ABR2A5L7</accession>
<protein>
    <recommendedName>
        <fullName evidence="5">DUF4283 domain-containing protein</fullName>
    </recommendedName>
</protein>
<feature type="chain" id="PRO_5045870071" description="DUF4283 domain-containing protein" evidence="2">
    <location>
        <begin position="24"/>
        <end position="288"/>
    </location>
</feature>
<reference evidence="3 4" key="1">
    <citation type="journal article" date="2024" name="G3 (Bethesda)">
        <title>Genome assembly of Hibiscus sabdariffa L. provides insights into metabolisms of medicinal natural products.</title>
        <authorList>
            <person name="Kim T."/>
        </authorList>
    </citation>
    <scope>NUCLEOTIDE SEQUENCE [LARGE SCALE GENOMIC DNA]</scope>
    <source>
        <strain evidence="3">TK-2024</strain>
        <tissue evidence="3">Old leaves</tissue>
    </source>
</reference>
<evidence type="ECO:0000256" key="1">
    <source>
        <dbReference type="SAM" id="MobiDB-lite"/>
    </source>
</evidence>
<proteinExistence type="predicted"/>
<evidence type="ECO:0000256" key="2">
    <source>
        <dbReference type="SAM" id="SignalP"/>
    </source>
</evidence>
<sequence length="288" mass="32283">MTFWWFGLRLVWLLIVLFEDFHGQFHGRFHGFVGPWMKTMGLFGQGYSLFGAGLSRSMGYVVTCETGGHFHLDLAGFGISITPCFLRSVGEGELTDLFLEDLADIDVLPVEEDHLVEGSKKWLVGKVLAPMPIDHDMLIQVFKAVWKDHTLEDATVVGQKDVLEFQFGPWLKVDFTKSSHDSARRAKPGIVLTKKGVAATDSTGMYRAEGTLIVWSNRYDRERRDGTENMMGKRSYGRKDGENPQLAAKKARSTIADTGHGVNERHEETPPPMVLISVEAVGQPRRMP</sequence>
<gene>
    <name evidence="3" type="ORF">V6N11_037838</name>
</gene>
<organism evidence="3 4">
    <name type="scientific">Hibiscus sabdariffa</name>
    <name type="common">roselle</name>
    <dbReference type="NCBI Taxonomy" id="183260"/>
    <lineage>
        <taxon>Eukaryota</taxon>
        <taxon>Viridiplantae</taxon>
        <taxon>Streptophyta</taxon>
        <taxon>Embryophyta</taxon>
        <taxon>Tracheophyta</taxon>
        <taxon>Spermatophyta</taxon>
        <taxon>Magnoliopsida</taxon>
        <taxon>eudicotyledons</taxon>
        <taxon>Gunneridae</taxon>
        <taxon>Pentapetalae</taxon>
        <taxon>rosids</taxon>
        <taxon>malvids</taxon>
        <taxon>Malvales</taxon>
        <taxon>Malvaceae</taxon>
        <taxon>Malvoideae</taxon>
        <taxon>Hibiscus</taxon>
    </lineage>
</organism>
<keyword evidence="4" id="KW-1185">Reference proteome</keyword>
<feature type="signal peptide" evidence="2">
    <location>
        <begin position="1"/>
        <end position="23"/>
    </location>
</feature>
<evidence type="ECO:0000313" key="4">
    <source>
        <dbReference type="Proteomes" id="UP001396334"/>
    </source>
</evidence>
<comment type="caution">
    <text evidence="3">The sequence shown here is derived from an EMBL/GenBank/DDBJ whole genome shotgun (WGS) entry which is preliminary data.</text>
</comment>
<dbReference type="Proteomes" id="UP001396334">
    <property type="component" value="Unassembled WGS sequence"/>
</dbReference>
<keyword evidence="2" id="KW-0732">Signal</keyword>
<evidence type="ECO:0000313" key="3">
    <source>
        <dbReference type="EMBL" id="KAK8488344.1"/>
    </source>
</evidence>
<feature type="region of interest" description="Disordered" evidence="1">
    <location>
        <begin position="250"/>
        <end position="269"/>
    </location>
</feature>
<feature type="region of interest" description="Disordered" evidence="1">
    <location>
        <begin position="225"/>
        <end position="245"/>
    </location>
</feature>
<name>A0ABR2A5L7_9ROSI</name>